<evidence type="ECO:0000256" key="1">
    <source>
        <dbReference type="SAM" id="MobiDB-lite"/>
    </source>
</evidence>
<feature type="region of interest" description="Disordered" evidence="1">
    <location>
        <begin position="138"/>
        <end position="159"/>
    </location>
</feature>
<proteinExistence type="predicted"/>
<sequence length="192" mass="20156">MSAGRDARWRQAAALTVLDLASGDHLLGERRARRMLKLAARQGDRAAGPRRSAALAGLSVLLWRPPHLVVLDALAWLDLIAPFQNDIAGDRQLDEAMTLAGVALTMAAGSGAAATRRWAGIAGPDMCARVRDMTTEPPASGAAIGSLPTPGEPVDPLPVAASVQPRIPFSLSPASASCRVGPGRTWRSRTTR</sequence>
<dbReference type="Proteomes" id="UP001413721">
    <property type="component" value="Unassembled WGS sequence"/>
</dbReference>
<organism evidence="2 3">
    <name type="scientific">Tistrella arctica</name>
    <dbReference type="NCBI Taxonomy" id="3133430"/>
    <lineage>
        <taxon>Bacteria</taxon>
        <taxon>Pseudomonadati</taxon>
        <taxon>Pseudomonadota</taxon>
        <taxon>Alphaproteobacteria</taxon>
        <taxon>Geminicoccales</taxon>
        <taxon>Geminicoccaceae</taxon>
        <taxon>Tistrella</taxon>
    </lineage>
</organism>
<feature type="region of interest" description="Disordered" evidence="1">
    <location>
        <begin position="173"/>
        <end position="192"/>
    </location>
</feature>
<dbReference type="RefSeq" id="WP_345937218.1">
    <property type="nucleotide sequence ID" value="NZ_JBBKTW010000003.1"/>
</dbReference>
<gene>
    <name evidence="2" type="ORF">WG926_09700</name>
</gene>
<evidence type="ECO:0000313" key="3">
    <source>
        <dbReference type="Proteomes" id="UP001413721"/>
    </source>
</evidence>
<comment type="caution">
    <text evidence="2">The sequence shown here is derived from an EMBL/GenBank/DDBJ whole genome shotgun (WGS) entry which is preliminary data.</text>
</comment>
<evidence type="ECO:0000313" key="2">
    <source>
        <dbReference type="EMBL" id="MEN2988578.1"/>
    </source>
</evidence>
<protein>
    <submittedName>
        <fullName evidence="2">Uncharacterized protein</fullName>
    </submittedName>
</protein>
<name>A0ABU9YIG6_9PROT</name>
<accession>A0ABU9YIG6</accession>
<keyword evidence="3" id="KW-1185">Reference proteome</keyword>
<dbReference type="EMBL" id="JBBKTW010000003">
    <property type="protein sequence ID" value="MEN2988578.1"/>
    <property type="molecule type" value="Genomic_DNA"/>
</dbReference>
<reference evidence="2 3" key="1">
    <citation type="submission" date="2024-03" db="EMBL/GenBank/DDBJ databases">
        <title>High-quality draft genome sequencing of Tistrella sp. BH-R2-4.</title>
        <authorList>
            <person name="Dong C."/>
        </authorList>
    </citation>
    <scope>NUCLEOTIDE SEQUENCE [LARGE SCALE GENOMIC DNA]</scope>
    <source>
        <strain evidence="2 3">BH-R2-4</strain>
    </source>
</reference>